<reference evidence="2" key="1">
    <citation type="submission" date="2018-05" db="EMBL/GenBank/DDBJ databases">
        <authorList>
            <person name="Lanie J.A."/>
            <person name="Ng W.-L."/>
            <person name="Kazmierczak K.M."/>
            <person name="Andrzejewski T.M."/>
            <person name="Davidsen T.M."/>
            <person name="Wayne K.J."/>
            <person name="Tettelin H."/>
            <person name="Glass J.I."/>
            <person name="Rusch D."/>
            <person name="Podicherti R."/>
            <person name="Tsui H.-C.T."/>
            <person name="Winkler M.E."/>
        </authorList>
    </citation>
    <scope>NUCLEOTIDE SEQUENCE</scope>
</reference>
<proteinExistence type="predicted"/>
<protein>
    <submittedName>
        <fullName evidence="2">Uncharacterized protein</fullName>
    </submittedName>
</protein>
<evidence type="ECO:0000256" key="1">
    <source>
        <dbReference type="SAM" id="MobiDB-lite"/>
    </source>
</evidence>
<feature type="region of interest" description="Disordered" evidence="1">
    <location>
        <begin position="1"/>
        <end position="42"/>
    </location>
</feature>
<dbReference type="EMBL" id="UINC01092819">
    <property type="protein sequence ID" value="SVC46733.1"/>
    <property type="molecule type" value="Genomic_DNA"/>
</dbReference>
<sequence length="42" mass="4877">MTMGVRRSTSGNRPVLIHQSYRRPQEKITTRTHEGNLENQPV</sequence>
<accession>A0A382MCK3</accession>
<feature type="compositionally biased region" description="Basic and acidic residues" evidence="1">
    <location>
        <begin position="23"/>
        <end position="36"/>
    </location>
</feature>
<dbReference type="AlphaFoldDB" id="A0A382MCK3"/>
<gene>
    <name evidence="2" type="ORF">METZ01_LOCUS299587</name>
</gene>
<organism evidence="2">
    <name type="scientific">marine metagenome</name>
    <dbReference type="NCBI Taxonomy" id="408172"/>
    <lineage>
        <taxon>unclassified sequences</taxon>
        <taxon>metagenomes</taxon>
        <taxon>ecological metagenomes</taxon>
    </lineage>
</organism>
<name>A0A382MCK3_9ZZZZ</name>
<evidence type="ECO:0000313" key="2">
    <source>
        <dbReference type="EMBL" id="SVC46733.1"/>
    </source>
</evidence>